<dbReference type="PRINTS" id="PR00413">
    <property type="entry name" value="HADHALOGNASE"/>
</dbReference>
<dbReference type="Pfam" id="PF13419">
    <property type="entry name" value="HAD_2"/>
    <property type="match status" value="1"/>
</dbReference>
<keyword evidence="4" id="KW-0460">Magnesium</keyword>
<dbReference type="GO" id="GO:0008253">
    <property type="term" value="F:5'-nucleotidase activity"/>
    <property type="evidence" value="ECO:0007669"/>
    <property type="project" value="UniProtKB-EC"/>
</dbReference>
<dbReference type="InterPro" id="IPR051400">
    <property type="entry name" value="HAD-like_hydrolase"/>
</dbReference>
<gene>
    <name evidence="5" type="primary">yjjG_4</name>
    <name evidence="5" type="ORF">Mterra_03051</name>
</gene>
<comment type="caution">
    <text evidence="5">The sequence shown here is derived from an EMBL/GenBank/DDBJ whole genome shotgun (WGS) entry which is preliminary data.</text>
</comment>
<dbReference type="InterPro" id="IPR023214">
    <property type="entry name" value="HAD_sf"/>
</dbReference>
<comment type="cofactor">
    <cofactor evidence="1">
        <name>Mg(2+)</name>
        <dbReference type="ChEBI" id="CHEBI:18420"/>
    </cofactor>
</comment>
<dbReference type="GO" id="GO:0044281">
    <property type="term" value="P:small molecule metabolic process"/>
    <property type="evidence" value="ECO:0007669"/>
    <property type="project" value="UniProtKB-ARBA"/>
</dbReference>
<keyword evidence="2" id="KW-0479">Metal-binding</keyword>
<evidence type="ECO:0000256" key="4">
    <source>
        <dbReference type="ARBA" id="ARBA00022842"/>
    </source>
</evidence>
<dbReference type="NCBIfam" id="TIGR01509">
    <property type="entry name" value="HAD-SF-IA-v3"/>
    <property type="match status" value="1"/>
</dbReference>
<dbReference type="RefSeq" id="WP_170159696.1">
    <property type="nucleotide sequence ID" value="NZ_QXDL01000159.1"/>
</dbReference>
<dbReference type="EC" id="3.1.3.5" evidence="5"/>
<evidence type="ECO:0000256" key="1">
    <source>
        <dbReference type="ARBA" id="ARBA00001946"/>
    </source>
</evidence>
<evidence type="ECO:0000256" key="2">
    <source>
        <dbReference type="ARBA" id="ARBA00022723"/>
    </source>
</evidence>
<dbReference type="SFLD" id="SFLDG01129">
    <property type="entry name" value="C1.5:_HAD__Beta-PGM__Phosphata"/>
    <property type="match status" value="1"/>
</dbReference>
<sequence>MIRAILFDLDGTLHDRQRSVSGLARSQHERFPELQAVEAGRWLERFLHFDARGYVPKAEVYPALLAELGLPGSLAQPLTEDYWARYNDFALGFAGLEEVLGTLRGQGYRLGVVTNGSTRTQTGKLRALGIEGYFEGVVVSEAAGASKPQARIYEVALERVGAVAEEAVFVGDHPENDVAGPQRLGMRAVWLRDDYWGEPERPDAVIEGLEALPGLIARWNPPA</sequence>
<dbReference type="InterPro" id="IPR006439">
    <property type="entry name" value="HAD-SF_hydro_IA"/>
</dbReference>
<accession>A0A399ECU8</accession>
<dbReference type="InterPro" id="IPR041492">
    <property type="entry name" value="HAD_2"/>
</dbReference>
<dbReference type="SUPFAM" id="SSF56784">
    <property type="entry name" value="HAD-like"/>
    <property type="match status" value="1"/>
</dbReference>
<dbReference type="EMBL" id="QXDL01000159">
    <property type="protein sequence ID" value="RIH81636.1"/>
    <property type="molecule type" value="Genomic_DNA"/>
</dbReference>
<keyword evidence="6" id="KW-1185">Reference proteome</keyword>
<dbReference type="SFLD" id="SFLDS00003">
    <property type="entry name" value="Haloacid_Dehalogenase"/>
    <property type="match status" value="1"/>
</dbReference>
<keyword evidence="3 5" id="KW-0378">Hydrolase</keyword>
<dbReference type="Gene3D" id="3.40.50.1000">
    <property type="entry name" value="HAD superfamily/HAD-like"/>
    <property type="match status" value="1"/>
</dbReference>
<dbReference type="NCBIfam" id="TIGR01549">
    <property type="entry name" value="HAD-SF-IA-v1"/>
    <property type="match status" value="1"/>
</dbReference>
<evidence type="ECO:0000313" key="6">
    <source>
        <dbReference type="Proteomes" id="UP000265715"/>
    </source>
</evidence>
<dbReference type="InterPro" id="IPR036412">
    <property type="entry name" value="HAD-like_sf"/>
</dbReference>
<dbReference type="PANTHER" id="PTHR46470:SF2">
    <property type="entry name" value="GLYCERALDEHYDE 3-PHOSPHATE PHOSPHATASE"/>
    <property type="match status" value="1"/>
</dbReference>
<dbReference type="GO" id="GO:0046872">
    <property type="term" value="F:metal ion binding"/>
    <property type="evidence" value="ECO:0007669"/>
    <property type="project" value="UniProtKB-KW"/>
</dbReference>
<organism evidence="5 6">
    <name type="scientific">Calidithermus terrae</name>
    <dbReference type="NCBI Taxonomy" id="1408545"/>
    <lineage>
        <taxon>Bacteria</taxon>
        <taxon>Thermotogati</taxon>
        <taxon>Deinococcota</taxon>
        <taxon>Deinococci</taxon>
        <taxon>Thermales</taxon>
        <taxon>Thermaceae</taxon>
        <taxon>Calidithermus</taxon>
    </lineage>
</organism>
<evidence type="ECO:0000256" key="3">
    <source>
        <dbReference type="ARBA" id="ARBA00022801"/>
    </source>
</evidence>
<protein>
    <submittedName>
        <fullName evidence="5">Pyrimidine 5'-nucleotidase YjjG</fullName>
        <ecNumber evidence="5">3.1.3.5</ecNumber>
    </submittedName>
</protein>
<dbReference type="Gene3D" id="1.20.120.1600">
    <property type="match status" value="1"/>
</dbReference>
<dbReference type="PANTHER" id="PTHR46470">
    <property type="entry name" value="N-ACYLNEURAMINATE-9-PHOSPHATASE"/>
    <property type="match status" value="1"/>
</dbReference>
<dbReference type="AlphaFoldDB" id="A0A399ECU8"/>
<reference evidence="5 6" key="1">
    <citation type="submission" date="2018-08" db="EMBL/GenBank/DDBJ databases">
        <title>Meiothermus terrae DSM 26712 genome sequencing project.</title>
        <authorList>
            <person name="Da Costa M.S."/>
            <person name="Albuquerque L."/>
            <person name="Raposo P."/>
            <person name="Froufe H.J.C."/>
            <person name="Barroso C.S."/>
            <person name="Egas C."/>
        </authorList>
    </citation>
    <scope>NUCLEOTIDE SEQUENCE [LARGE SCALE GENOMIC DNA]</scope>
    <source>
        <strain evidence="5 6">DSM 26712</strain>
    </source>
</reference>
<name>A0A399ECU8_9DEIN</name>
<evidence type="ECO:0000313" key="5">
    <source>
        <dbReference type="EMBL" id="RIH81636.1"/>
    </source>
</evidence>
<proteinExistence type="predicted"/>
<dbReference type="Proteomes" id="UP000265715">
    <property type="component" value="Unassembled WGS sequence"/>
</dbReference>